<accession>A0A514BU15</accession>
<feature type="region of interest" description="Disordered" evidence="1">
    <location>
        <begin position="50"/>
        <end position="77"/>
    </location>
</feature>
<feature type="region of interest" description="Disordered" evidence="1">
    <location>
        <begin position="1"/>
        <end position="27"/>
    </location>
</feature>
<reference evidence="2 3" key="1">
    <citation type="submission" date="2019-06" db="EMBL/GenBank/DDBJ databases">
        <title>Lysobacter alkalisoli sp. nov. isolated from saline-alkali soil.</title>
        <authorList>
            <person name="Sun J.-Q."/>
            <person name="Xu L."/>
        </authorList>
    </citation>
    <scope>NUCLEOTIDE SEQUENCE [LARGE SCALE GENOMIC DNA]</scope>
    <source>
        <strain evidence="2 3">SJ-36</strain>
    </source>
</reference>
<keyword evidence="3" id="KW-1185">Reference proteome</keyword>
<dbReference type="KEGG" id="lyj:FKV23_12785"/>
<evidence type="ECO:0000256" key="1">
    <source>
        <dbReference type="SAM" id="MobiDB-lite"/>
    </source>
</evidence>
<organism evidence="2 3">
    <name type="scientific">Marilutibacter alkalisoli</name>
    <dbReference type="NCBI Taxonomy" id="2591633"/>
    <lineage>
        <taxon>Bacteria</taxon>
        <taxon>Pseudomonadati</taxon>
        <taxon>Pseudomonadota</taxon>
        <taxon>Gammaproteobacteria</taxon>
        <taxon>Lysobacterales</taxon>
        <taxon>Lysobacteraceae</taxon>
        <taxon>Marilutibacter</taxon>
    </lineage>
</organism>
<proteinExistence type="predicted"/>
<sequence>MAARQRLPRGVRRFDRRPTRPASDTSRAGLAQAMAALYGPATGITHEQAMAERAQWAEEDDARRTRQGALPLREVGR</sequence>
<gene>
    <name evidence="2" type="ORF">FKV23_12785</name>
</gene>
<dbReference type="Proteomes" id="UP000317199">
    <property type="component" value="Chromosome"/>
</dbReference>
<name>A0A514BU15_9GAMM</name>
<dbReference type="EMBL" id="CP041242">
    <property type="protein sequence ID" value="QDH70862.1"/>
    <property type="molecule type" value="Genomic_DNA"/>
</dbReference>
<dbReference type="OrthoDB" id="9925873at2"/>
<evidence type="ECO:0000313" key="3">
    <source>
        <dbReference type="Proteomes" id="UP000317199"/>
    </source>
</evidence>
<dbReference type="AlphaFoldDB" id="A0A514BU15"/>
<protein>
    <submittedName>
        <fullName evidence="2">Uncharacterized protein</fullName>
    </submittedName>
</protein>
<feature type="compositionally biased region" description="Basic residues" evidence="1">
    <location>
        <begin position="1"/>
        <end position="11"/>
    </location>
</feature>
<evidence type="ECO:0000313" key="2">
    <source>
        <dbReference type="EMBL" id="QDH70862.1"/>
    </source>
</evidence>